<proteinExistence type="predicted"/>
<comment type="caution">
    <text evidence="2">The sequence shown here is derived from an EMBL/GenBank/DDBJ whole genome shotgun (WGS) entry which is preliminary data.</text>
</comment>
<feature type="region of interest" description="Disordered" evidence="1">
    <location>
        <begin position="199"/>
        <end position="241"/>
    </location>
</feature>
<organism evidence="2 3">
    <name type="scientific">Ancylostoma ceylanicum</name>
    <dbReference type="NCBI Taxonomy" id="53326"/>
    <lineage>
        <taxon>Eukaryota</taxon>
        <taxon>Metazoa</taxon>
        <taxon>Ecdysozoa</taxon>
        <taxon>Nematoda</taxon>
        <taxon>Chromadorea</taxon>
        <taxon>Rhabditida</taxon>
        <taxon>Rhabditina</taxon>
        <taxon>Rhabditomorpha</taxon>
        <taxon>Strongyloidea</taxon>
        <taxon>Ancylostomatidae</taxon>
        <taxon>Ancylostomatinae</taxon>
        <taxon>Ancylostoma</taxon>
    </lineage>
</organism>
<feature type="compositionally biased region" description="Polar residues" evidence="1">
    <location>
        <begin position="199"/>
        <end position="209"/>
    </location>
</feature>
<gene>
    <name evidence="2" type="primary">Acey_s0002.g1065</name>
    <name evidence="2" type="ORF">Y032_0002g1065</name>
</gene>
<evidence type="ECO:0000313" key="3">
    <source>
        <dbReference type="Proteomes" id="UP000024635"/>
    </source>
</evidence>
<dbReference type="AlphaFoldDB" id="A0A016W0C0"/>
<feature type="compositionally biased region" description="Low complexity" evidence="1">
    <location>
        <begin position="227"/>
        <end position="239"/>
    </location>
</feature>
<evidence type="ECO:0000256" key="1">
    <source>
        <dbReference type="SAM" id="MobiDB-lite"/>
    </source>
</evidence>
<dbReference type="STRING" id="53326.A0A016W0C0"/>
<feature type="compositionally biased region" description="Polar residues" evidence="1">
    <location>
        <begin position="216"/>
        <end position="226"/>
    </location>
</feature>
<dbReference type="PANTHER" id="PTHR33223">
    <property type="entry name" value="CCHC-TYPE DOMAIN-CONTAINING PROTEIN"/>
    <property type="match status" value="1"/>
</dbReference>
<feature type="compositionally biased region" description="Low complexity" evidence="1">
    <location>
        <begin position="283"/>
        <end position="293"/>
    </location>
</feature>
<sequence length="706" mass="81870">MLGDRIEKFSGTGERTFEEFLDDYTDLIARFGIPHSVARTLLPLYLVGGAKLKYQTIANHDTLPWNELVTELAKKLKSEALLSNLRDELHNMTQGKDSVREFAKKVYNKTKIAFQGQGEGIVSRMATDFFIKGLNPEIRKAIRRLPDTNEFDIVVCNAEKTFRILEQERKENRDAIQAITALITDEKVNQLEKQLNQMKLAQRRPTSSIVPRPRNRFQTNGRTQQGSFNSPNMFFPNSFRRGNNSFRPRRGFLSRFQRNPRARFGQQYFQSWYPTYPTYASSPNIPSTSNSNNGQPQIQPGPSSRMAITEPIDCTSSYDAPMIRTTVHLYAEQSNQLLLNATKCYRDVMEIAVTNFLYIRTARTILNRRRVSIPHQLCKTAHVTGKIQGHELVQISPGLRTTNEIEEENNTLPLWGTNKQLRSIYTIENGEISSPDGRTIISSLGNLENCKLSEGFCLSKDQTVIWEPIHTAPVCRYSLIGSYEALVTMRHIILPHADLVFQFSSDYLLHEQLTEYCEILFNSYLTTSNHILIFPHISRDIMIHDYILRMSRPRRVRRNVRYLTDKHGRSSCFQLVTSESIPLITQLFDTDITNQIPNFRTRPIVKRKILQEIQRWNVTNEDFNKKRRFYNITDPRFIPLRTIRYAQYLKKQLQLFDIFEEDRPLNYALFLRYHLSGTGECTRKLTSSFSQDAVLIIGSMLFLSLR</sequence>
<name>A0A016W0C0_9BILA</name>
<dbReference type="OrthoDB" id="5875288at2759"/>
<dbReference type="EMBL" id="JARK01001338">
    <property type="protein sequence ID" value="EYC32727.1"/>
    <property type="molecule type" value="Genomic_DNA"/>
</dbReference>
<reference evidence="3" key="1">
    <citation type="journal article" date="2015" name="Nat. Genet.">
        <title>The genome and transcriptome of the zoonotic hookworm Ancylostoma ceylanicum identify infection-specific gene families.</title>
        <authorList>
            <person name="Schwarz E.M."/>
            <person name="Hu Y."/>
            <person name="Antoshechkin I."/>
            <person name="Miller M.M."/>
            <person name="Sternberg P.W."/>
            <person name="Aroian R.V."/>
        </authorList>
    </citation>
    <scope>NUCLEOTIDE SEQUENCE</scope>
    <source>
        <strain evidence="3">HY135</strain>
    </source>
</reference>
<accession>A0A016W0C0</accession>
<dbReference type="PANTHER" id="PTHR33223:SF6">
    <property type="entry name" value="CCHC-TYPE DOMAIN-CONTAINING PROTEIN"/>
    <property type="match status" value="1"/>
</dbReference>
<keyword evidence="3" id="KW-1185">Reference proteome</keyword>
<evidence type="ECO:0000313" key="2">
    <source>
        <dbReference type="EMBL" id="EYC32727.1"/>
    </source>
</evidence>
<feature type="region of interest" description="Disordered" evidence="1">
    <location>
        <begin position="283"/>
        <end position="303"/>
    </location>
</feature>
<protein>
    <submittedName>
        <fullName evidence="2">Uncharacterized protein</fullName>
    </submittedName>
</protein>
<dbReference type="Proteomes" id="UP000024635">
    <property type="component" value="Unassembled WGS sequence"/>
</dbReference>